<gene>
    <name evidence="2" type="ORF">LY60_01692</name>
</gene>
<dbReference type="AlphaFoldDB" id="A0A562JBF7"/>
<keyword evidence="3" id="KW-1185">Reference proteome</keyword>
<proteinExistence type="predicted"/>
<name>A0A562JBF7_9FIRM</name>
<dbReference type="Proteomes" id="UP000315343">
    <property type="component" value="Unassembled WGS sequence"/>
</dbReference>
<evidence type="ECO:0000256" key="1">
    <source>
        <dbReference type="SAM" id="Phobius"/>
    </source>
</evidence>
<feature type="transmembrane region" description="Helical" evidence="1">
    <location>
        <begin position="327"/>
        <end position="346"/>
    </location>
</feature>
<protein>
    <submittedName>
        <fullName evidence="2">Poly-gamma-glutamate system protein</fullName>
    </submittedName>
</protein>
<dbReference type="EMBL" id="VLKH01000004">
    <property type="protein sequence ID" value="TWH80430.1"/>
    <property type="molecule type" value="Genomic_DNA"/>
</dbReference>
<comment type="caution">
    <text evidence="2">The sequence shown here is derived from an EMBL/GenBank/DDBJ whole genome shotgun (WGS) entry which is preliminary data.</text>
</comment>
<accession>A0A562JBF7</accession>
<evidence type="ECO:0000313" key="2">
    <source>
        <dbReference type="EMBL" id="TWH80430.1"/>
    </source>
</evidence>
<dbReference type="NCBIfam" id="TIGR04332">
    <property type="entry name" value="gamma_Glu_sys"/>
    <property type="match status" value="1"/>
</dbReference>
<dbReference type="InterPro" id="IPR027602">
    <property type="entry name" value="PGA_system"/>
</dbReference>
<sequence length="351" mass="39249">MNKKYCLLIALFIILLSGFLILENSKVTTYSEDYEIKLEASRLTAQCFEKIKQLKIKKNINIDKSTDLNHTGMIGQDFSEITTTLGNLEAKRTSTNPNMSAVIVHMFNELRLQPKDTIAVNFSGSFPALNIAVMCAIEKMNLEPIIISSIGSSTHGANDTELTYLDMENYLYNEGLITNRSSYFSIGGMYDIGQEMNPETRDKIVKRLRNYGYKLLYDDDLIHNINARYDIYNSVNDVKCFVNVGGNDASFGDSNVMVYVDGGIITELPNKDDSTGLIQLFLKDSKPAIHILNIKSLAAKYGLPVDPLPLPSVGEGGVYNTYKYNKILAAALVVAAFVLLYEIYFINKNNE</sequence>
<organism evidence="2 3">
    <name type="scientific">Sedimentibacter saalensis</name>
    <dbReference type="NCBI Taxonomy" id="130788"/>
    <lineage>
        <taxon>Bacteria</taxon>
        <taxon>Bacillati</taxon>
        <taxon>Bacillota</taxon>
        <taxon>Tissierellia</taxon>
        <taxon>Sedimentibacter</taxon>
    </lineage>
</organism>
<keyword evidence="1" id="KW-1133">Transmembrane helix</keyword>
<evidence type="ECO:0000313" key="3">
    <source>
        <dbReference type="Proteomes" id="UP000315343"/>
    </source>
</evidence>
<reference evidence="2 3" key="1">
    <citation type="submission" date="2019-07" db="EMBL/GenBank/DDBJ databases">
        <title>Genomic Encyclopedia of Type Strains, Phase I: the one thousand microbial genomes (KMG-I) project.</title>
        <authorList>
            <person name="Kyrpides N."/>
        </authorList>
    </citation>
    <scope>NUCLEOTIDE SEQUENCE [LARGE SCALE GENOMIC DNA]</scope>
    <source>
        <strain evidence="2 3">DSM 13558</strain>
    </source>
</reference>
<keyword evidence="1" id="KW-0472">Membrane</keyword>
<keyword evidence="1" id="KW-0812">Transmembrane</keyword>
<dbReference type="RefSeq" id="WP_170226149.1">
    <property type="nucleotide sequence ID" value="NZ_VLKH01000004.1"/>
</dbReference>